<sequence length="108" mass="12181" precursor="true">MLKTFLITSLLLLLVASFIEKAPFGNQAYTDSELKGRIMDVSGNHVLLLIHSNKAPTSINKIWVELQEEADIKQDQRIVVNLISNNHETEKSSPATLVDKYPFDGWNN</sequence>
<dbReference type="EMBL" id="CP020814">
    <property type="protein sequence ID" value="ARK29622.1"/>
    <property type="molecule type" value="Genomic_DNA"/>
</dbReference>
<organism evidence="2 3">
    <name type="scientific">Halalkalibacter krulwichiae</name>
    <dbReference type="NCBI Taxonomy" id="199441"/>
    <lineage>
        <taxon>Bacteria</taxon>
        <taxon>Bacillati</taxon>
        <taxon>Bacillota</taxon>
        <taxon>Bacilli</taxon>
        <taxon>Bacillales</taxon>
        <taxon>Bacillaceae</taxon>
        <taxon>Halalkalibacter</taxon>
    </lineage>
</organism>
<feature type="chain" id="PRO_5011001808" evidence="1">
    <location>
        <begin position="22"/>
        <end position="108"/>
    </location>
</feature>
<evidence type="ECO:0000256" key="1">
    <source>
        <dbReference type="SAM" id="SignalP"/>
    </source>
</evidence>
<accession>A0A1X9MGR3</accession>
<gene>
    <name evidence="2" type="ORF">BkAM31D_06965</name>
</gene>
<evidence type="ECO:0000313" key="2">
    <source>
        <dbReference type="EMBL" id="ARK29622.1"/>
    </source>
</evidence>
<dbReference type="Proteomes" id="UP000193006">
    <property type="component" value="Chromosome"/>
</dbReference>
<reference evidence="2 3" key="1">
    <citation type="submission" date="2017-04" db="EMBL/GenBank/DDBJ databases">
        <title>Bacillus krulwichiae AM31D Genome sequencing and assembly.</title>
        <authorList>
            <person name="Krulwich T.A."/>
            <person name="Anastor L."/>
            <person name="Ehrlich R."/>
            <person name="Ehrlich G.D."/>
            <person name="Janto B."/>
        </authorList>
    </citation>
    <scope>NUCLEOTIDE SEQUENCE [LARGE SCALE GENOMIC DNA]</scope>
    <source>
        <strain evidence="2 3">AM31D</strain>
    </source>
</reference>
<name>A0A1X9MGR3_9BACI</name>
<protein>
    <submittedName>
        <fullName evidence="2">Uncharacterized protein</fullName>
    </submittedName>
</protein>
<evidence type="ECO:0000313" key="3">
    <source>
        <dbReference type="Proteomes" id="UP000193006"/>
    </source>
</evidence>
<proteinExistence type="predicted"/>
<dbReference type="RefSeq" id="WP_066154377.1">
    <property type="nucleotide sequence ID" value="NZ_CP020814.1"/>
</dbReference>
<feature type="signal peptide" evidence="1">
    <location>
        <begin position="1"/>
        <end position="21"/>
    </location>
</feature>
<dbReference type="KEGG" id="bkw:BkAM31D_06965"/>
<keyword evidence="1" id="KW-0732">Signal</keyword>
<keyword evidence="3" id="KW-1185">Reference proteome</keyword>
<dbReference type="AlphaFoldDB" id="A0A1X9MGR3"/>